<name>A0A5B7X6C8_9FLAO</name>
<dbReference type="OrthoDB" id="1931120at2"/>
<evidence type="ECO:0000259" key="9">
    <source>
        <dbReference type="PROSITE" id="PS50109"/>
    </source>
</evidence>
<keyword evidence="8" id="KW-0472">Membrane</keyword>
<dbReference type="SUPFAM" id="SSF55874">
    <property type="entry name" value="ATPase domain of HSP90 chaperone/DNA topoisomerase II/histidine kinase"/>
    <property type="match status" value="1"/>
</dbReference>
<evidence type="ECO:0000256" key="2">
    <source>
        <dbReference type="ARBA" id="ARBA00012438"/>
    </source>
</evidence>
<dbReference type="CDD" id="cd00075">
    <property type="entry name" value="HATPase"/>
    <property type="match status" value="1"/>
</dbReference>
<evidence type="ECO:0000313" key="11">
    <source>
        <dbReference type="Proteomes" id="UP000309016"/>
    </source>
</evidence>
<gene>
    <name evidence="10" type="ORF">FHG64_17595</name>
</gene>
<feature type="domain" description="Histidine kinase" evidence="9">
    <location>
        <begin position="230"/>
        <end position="447"/>
    </location>
</feature>
<evidence type="ECO:0000256" key="6">
    <source>
        <dbReference type="ARBA" id="ARBA00022840"/>
    </source>
</evidence>
<dbReference type="InterPro" id="IPR005467">
    <property type="entry name" value="His_kinase_dom"/>
</dbReference>
<dbReference type="PANTHER" id="PTHR43065:SF46">
    <property type="entry name" value="C4-DICARBOXYLATE TRANSPORT SENSOR PROTEIN DCTB"/>
    <property type="match status" value="1"/>
</dbReference>
<feature type="transmembrane region" description="Helical" evidence="8">
    <location>
        <begin position="34"/>
        <end position="51"/>
    </location>
</feature>
<dbReference type="EC" id="2.7.13.3" evidence="2"/>
<accession>A0A5B7X6C8</accession>
<dbReference type="SMART" id="SM00387">
    <property type="entry name" value="HATPase_c"/>
    <property type="match status" value="1"/>
</dbReference>
<dbReference type="PROSITE" id="PS50109">
    <property type="entry name" value="HIS_KIN"/>
    <property type="match status" value="1"/>
</dbReference>
<dbReference type="GO" id="GO:0000160">
    <property type="term" value="P:phosphorelay signal transduction system"/>
    <property type="evidence" value="ECO:0007669"/>
    <property type="project" value="UniProtKB-KW"/>
</dbReference>
<keyword evidence="11" id="KW-1185">Reference proteome</keyword>
<dbReference type="Gene3D" id="3.30.565.10">
    <property type="entry name" value="Histidine kinase-like ATPase, C-terminal domain"/>
    <property type="match status" value="1"/>
</dbReference>
<keyword evidence="8" id="KW-1133">Transmembrane helix</keyword>
<reference evidence="10 11" key="1">
    <citation type="submission" date="2019-06" db="EMBL/GenBank/DDBJ databases">
        <title>Complete genome sequence of Antarcticibacterium flavum KCTC 52984T from an Antarctic marine sediment.</title>
        <authorList>
            <person name="Lee Y.M."/>
            <person name="Shin S.C."/>
        </authorList>
    </citation>
    <scope>NUCLEOTIDE SEQUENCE [LARGE SCALE GENOMIC DNA]</scope>
    <source>
        <strain evidence="10 11">KCTC 52984</strain>
    </source>
</reference>
<dbReference type="PANTHER" id="PTHR43065">
    <property type="entry name" value="SENSOR HISTIDINE KINASE"/>
    <property type="match status" value="1"/>
</dbReference>
<dbReference type="GO" id="GO:0005524">
    <property type="term" value="F:ATP binding"/>
    <property type="evidence" value="ECO:0007669"/>
    <property type="project" value="UniProtKB-KW"/>
</dbReference>
<sequence length="447" mass="51165">MIYKNYRRFLLIRLVILFGLLTVLAFSISYSNTYIAAGATILSLYFMYNLYRFTTRRFLEMDDFFESVRYRDFSRWFVEDKGPQDIRKLHVGFNEVNRTIREINSEKDAQYVYLQKILEMVDIGIFAYNINTGRVLWSNESFLRTIDSPSFKNISFVKSRKPLLYNDVFEVNHSGNSSTILDVKSEKLKVLISETTFRVQEDSFRLLVLHNIEETLNQNESEAWKKLLSVMTHEIMNSIAPISSLADTLQTQIKAAANDPETNLLELDDLDAGIASIKKRSEGLMKFAKTYRSLNKVTHLNLEKVKVADLFKNLHNLMQPGLKVKDVHLEFKVENTDLEINIDAYLIEQVLINLLLNAIDAVKNVEQGRIMVSAKQNVNGNAIIRVQDNGKGIPSEIIDSIFIPFFTTKKNGSGIGLSLSKEIMMLHKGKIQVNSEAEKGTIVSLSF</sequence>
<evidence type="ECO:0000256" key="8">
    <source>
        <dbReference type="SAM" id="Phobius"/>
    </source>
</evidence>
<keyword evidence="6" id="KW-0067">ATP-binding</keyword>
<keyword evidence="4" id="KW-0547">Nucleotide-binding</keyword>
<dbReference type="Proteomes" id="UP000309016">
    <property type="component" value="Chromosome"/>
</dbReference>
<keyword evidence="5 10" id="KW-0418">Kinase</keyword>
<dbReference type="Pfam" id="PF02518">
    <property type="entry name" value="HATPase_c"/>
    <property type="match status" value="1"/>
</dbReference>
<evidence type="ECO:0000256" key="1">
    <source>
        <dbReference type="ARBA" id="ARBA00000085"/>
    </source>
</evidence>
<dbReference type="PRINTS" id="PR00344">
    <property type="entry name" value="BCTRLSENSOR"/>
</dbReference>
<evidence type="ECO:0000256" key="3">
    <source>
        <dbReference type="ARBA" id="ARBA00022679"/>
    </source>
</evidence>
<dbReference type="InterPro" id="IPR004358">
    <property type="entry name" value="Sig_transdc_His_kin-like_C"/>
</dbReference>
<organism evidence="10 11">
    <name type="scientific">Antarcticibacterium flavum</name>
    <dbReference type="NCBI Taxonomy" id="2058175"/>
    <lineage>
        <taxon>Bacteria</taxon>
        <taxon>Pseudomonadati</taxon>
        <taxon>Bacteroidota</taxon>
        <taxon>Flavobacteriia</taxon>
        <taxon>Flavobacteriales</taxon>
        <taxon>Flavobacteriaceae</taxon>
        <taxon>Antarcticibacterium</taxon>
    </lineage>
</organism>
<evidence type="ECO:0000256" key="5">
    <source>
        <dbReference type="ARBA" id="ARBA00022777"/>
    </source>
</evidence>
<keyword evidence="7" id="KW-0902">Two-component regulatory system</keyword>
<keyword evidence="3" id="KW-0808">Transferase</keyword>
<proteinExistence type="predicted"/>
<dbReference type="GO" id="GO:0004673">
    <property type="term" value="F:protein histidine kinase activity"/>
    <property type="evidence" value="ECO:0007669"/>
    <property type="project" value="UniProtKB-EC"/>
</dbReference>
<comment type="catalytic activity">
    <reaction evidence="1">
        <text>ATP + protein L-histidine = ADP + protein N-phospho-L-histidine.</text>
        <dbReference type="EC" id="2.7.13.3"/>
    </reaction>
</comment>
<dbReference type="AlphaFoldDB" id="A0A5B7X6C8"/>
<feature type="transmembrane region" description="Helical" evidence="8">
    <location>
        <begin position="9"/>
        <end position="28"/>
    </location>
</feature>
<dbReference type="EMBL" id="CP040812">
    <property type="protein sequence ID" value="QCY71064.1"/>
    <property type="molecule type" value="Genomic_DNA"/>
</dbReference>
<evidence type="ECO:0000256" key="7">
    <source>
        <dbReference type="ARBA" id="ARBA00023012"/>
    </source>
</evidence>
<protein>
    <recommendedName>
        <fullName evidence="2">histidine kinase</fullName>
        <ecNumber evidence="2">2.7.13.3</ecNumber>
    </recommendedName>
</protein>
<dbReference type="KEGG" id="afla:FHG64_17595"/>
<dbReference type="RefSeq" id="WP_139067614.1">
    <property type="nucleotide sequence ID" value="NZ_CP040812.1"/>
</dbReference>
<keyword evidence="8" id="KW-0812">Transmembrane</keyword>
<dbReference type="InterPro" id="IPR036890">
    <property type="entry name" value="HATPase_C_sf"/>
</dbReference>
<evidence type="ECO:0000313" key="10">
    <source>
        <dbReference type="EMBL" id="QCY71064.1"/>
    </source>
</evidence>
<evidence type="ECO:0000256" key="4">
    <source>
        <dbReference type="ARBA" id="ARBA00022741"/>
    </source>
</evidence>
<dbReference type="InterPro" id="IPR003594">
    <property type="entry name" value="HATPase_dom"/>
</dbReference>